<evidence type="ECO:0000313" key="2">
    <source>
        <dbReference type="EMBL" id="RMC10523.1"/>
    </source>
</evidence>
<evidence type="ECO:0000313" key="3">
    <source>
        <dbReference type="Proteomes" id="UP000269221"/>
    </source>
</evidence>
<dbReference type="AlphaFoldDB" id="A0A3M0KBE0"/>
<proteinExistence type="predicted"/>
<feature type="region of interest" description="Disordered" evidence="1">
    <location>
        <begin position="56"/>
        <end position="82"/>
    </location>
</feature>
<accession>A0A3M0KBE0</accession>
<name>A0A3M0KBE0_HIRRU</name>
<dbReference type="EMBL" id="QRBI01000112">
    <property type="protein sequence ID" value="RMC10523.1"/>
    <property type="molecule type" value="Genomic_DNA"/>
</dbReference>
<protein>
    <submittedName>
        <fullName evidence="2">Uncharacterized protein</fullName>
    </submittedName>
</protein>
<reference evidence="2 3" key="1">
    <citation type="submission" date="2018-07" db="EMBL/GenBank/DDBJ databases">
        <title>A high quality draft genome assembly of the barn swallow (H. rustica rustica).</title>
        <authorList>
            <person name="Formenti G."/>
            <person name="Chiara M."/>
            <person name="Poveda L."/>
            <person name="Francoijs K.-J."/>
            <person name="Bonisoli-Alquati A."/>
            <person name="Canova L."/>
            <person name="Gianfranceschi L."/>
            <person name="Horner D.S."/>
            <person name="Saino N."/>
        </authorList>
    </citation>
    <scope>NUCLEOTIDE SEQUENCE [LARGE SCALE GENOMIC DNA]</scope>
    <source>
        <strain evidence="2">Chelidonia</strain>
        <tissue evidence="2">Blood</tissue>
    </source>
</reference>
<feature type="compositionally biased region" description="Polar residues" evidence="1">
    <location>
        <begin position="63"/>
        <end position="76"/>
    </location>
</feature>
<evidence type="ECO:0000256" key="1">
    <source>
        <dbReference type="SAM" id="MobiDB-lite"/>
    </source>
</evidence>
<keyword evidence="3" id="KW-1185">Reference proteome</keyword>
<comment type="caution">
    <text evidence="2">The sequence shown here is derived from an EMBL/GenBank/DDBJ whole genome shotgun (WGS) entry which is preliminary data.</text>
</comment>
<organism evidence="2 3">
    <name type="scientific">Hirundo rustica rustica</name>
    <dbReference type="NCBI Taxonomy" id="333673"/>
    <lineage>
        <taxon>Eukaryota</taxon>
        <taxon>Metazoa</taxon>
        <taxon>Chordata</taxon>
        <taxon>Craniata</taxon>
        <taxon>Vertebrata</taxon>
        <taxon>Euteleostomi</taxon>
        <taxon>Archelosauria</taxon>
        <taxon>Archosauria</taxon>
        <taxon>Dinosauria</taxon>
        <taxon>Saurischia</taxon>
        <taxon>Theropoda</taxon>
        <taxon>Coelurosauria</taxon>
        <taxon>Aves</taxon>
        <taxon>Neognathae</taxon>
        <taxon>Neoaves</taxon>
        <taxon>Telluraves</taxon>
        <taxon>Australaves</taxon>
        <taxon>Passeriformes</taxon>
        <taxon>Sylvioidea</taxon>
        <taxon>Hirundinidae</taxon>
        <taxon>Hirundo</taxon>
    </lineage>
</organism>
<dbReference type="Proteomes" id="UP000269221">
    <property type="component" value="Unassembled WGS sequence"/>
</dbReference>
<gene>
    <name evidence="2" type="ORF">DUI87_13328</name>
</gene>
<sequence>MLDPLFGFQFIQTTIRFPEQMPTDRDEEGRAGIRFSGCNTGPLLQLREEGGLLEPELPCESQAPGNPSRKPTQQSLALRVSSGRGQRWKNRLGRSGVIPWNRDTADICLGAHAAPHAAGSERRRSAEASPPHVFPVLASSQSEKNLPAALQIWDPAPYQWDKRNPDCSRVLEHCHEAREIRMLRISRELQMIHQYPADADRRALKLC</sequence>